<dbReference type="OrthoDB" id="9838443at2759"/>
<evidence type="ECO:0000313" key="2">
    <source>
        <dbReference type="Proteomes" id="UP000796761"/>
    </source>
</evidence>
<dbReference type="Pfam" id="PF03708">
    <property type="entry name" value="Avian_gp85"/>
    <property type="match status" value="1"/>
</dbReference>
<dbReference type="Proteomes" id="UP000796761">
    <property type="component" value="Unassembled WGS sequence"/>
</dbReference>
<comment type="caution">
    <text evidence="1">The sequence shown here is derived from an EMBL/GenBank/DDBJ whole genome shotgun (WGS) entry which is preliminary data.</text>
</comment>
<dbReference type="InterPro" id="IPR005166">
    <property type="entry name" value="RSV_p95_env"/>
</dbReference>
<name>A0A8K1GAH7_9PASS</name>
<proteinExistence type="predicted"/>
<gene>
    <name evidence="1" type="ORF">HGM15179_012297</name>
</gene>
<protein>
    <submittedName>
        <fullName evidence="1">Uncharacterized protein</fullName>
    </submittedName>
</protein>
<dbReference type="EMBL" id="SWJQ01000407">
    <property type="protein sequence ID" value="TRZ14802.1"/>
    <property type="molecule type" value="Genomic_DNA"/>
</dbReference>
<sequence length="289" mass="31950">MKHLRAPAPVFLAQTIIILCLLSLTTSWIVPQLKANVWKTLAQAMGQDHLCLSQASAKDPTSSCLAGIPHQEKAFPPALLQMRATFNRNPSRVSHFTEINGKQGPVNNPLVFWREWTSQLPEMPQELQELDLLGSSPAHFCVQFMFTPPPDQKKSYQSVMQVKEVYWAGVWCKFIAHVQMASTGSKKSLSLPTGTFLICGDRAFTSIPLCLIGGPCTLGKLGLFTPNKTHIMDWTVKNSSSHAPVQKRDLANLDPDCNLETVHWSRAKATAATIFLPWVSITKAMGELG</sequence>
<reference evidence="1" key="1">
    <citation type="submission" date="2019-04" db="EMBL/GenBank/DDBJ databases">
        <title>Genome assembly of Zosterops borbonicus 15179.</title>
        <authorList>
            <person name="Leroy T."/>
            <person name="Anselmetti Y."/>
            <person name="Tilak M.-K."/>
            <person name="Nabholz B."/>
        </authorList>
    </citation>
    <scope>NUCLEOTIDE SEQUENCE</scope>
    <source>
        <strain evidence="1">HGM_15179</strain>
        <tissue evidence="1">Muscle</tissue>
    </source>
</reference>
<accession>A0A8K1GAH7</accession>
<evidence type="ECO:0000313" key="1">
    <source>
        <dbReference type="EMBL" id="TRZ14802.1"/>
    </source>
</evidence>
<keyword evidence="2" id="KW-1185">Reference proteome</keyword>
<dbReference type="AlphaFoldDB" id="A0A8K1GAH7"/>
<organism evidence="1 2">
    <name type="scientific">Zosterops borbonicus</name>
    <dbReference type="NCBI Taxonomy" id="364589"/>
    <lineage>
        <taxon>Eukaryota</taxon>
        <taxon>Metazoa</taxon>
        <taxon>Chordata</taxon>
        <taxon>Craniata</taxon>
        <taxon>Vertebrata</taxon>
        <taxon>Euteleostomi</taxon>
        <taxon>Archelosauria</taxon>
        <taxon>Archosauria</taxon>
        <taxon>Dinosauria</taxon>
        <taxon>Saurischia</taxon>
        <taxon>Theropoda</taxon>
        <taxon>Coelurosauria</taxon>
        <taxon>Aves</taxon>
        <taxon>Neognathae</taxon>
        <taxon>Neoaves</taxon>
        <taxon>Telluraves</taxon>
        <taxon>Australaves</taxon>
        <taxon>Passeriformes</taxon>
        <taxon>Sylvioidea</taxon>
        <taxon>Zosteropidae</taxon>
        <taxon>Zosterops</taxon>
    </lineage>
</organism>